<feature type="region of interest" description="Disordered" evidence="1">
    <location>
        <begin position="1"/>
        <end position="21"/>
    </location>
</feature>
<evidence type="ECO:0000313" key="3">
    <source>
        <dbReference type="EMBL" id="VDN97234.1"/>
    </source>
</evidence>
<reference evidence="3 4" key="2">
    <citation type="submission" date="2018-11" db="EMBL/GenBank/DDBJ databases">
        <authorList>
            <consortium name="Pathogen Informatics"/>
        </authorList>
    </citation>
    <scope>NUCLEOTIDE SEQUENCE [LARGE SCALE GENOMIC DNA]</scope>
</reference>
<dbReference type="EMBL" id="UZAE01000524">
    <property type="protein sequence ID" value="VDN97234.1"/>
    <property type="molecule type" value="Genomic_DNA"/>
</dbReference>
<dbReference type="Gene3D" id="1.10.510.10">
    <property type="entry name" value="Transferase(Phosphotransferase) domain 1"/>
    <property type="match status" value="1"/>
</dbReference>
<dbReference type="Proteomes" id="UP000278807">
    <property type="component" value="Unassembled WGS sequence"/>
</dbReference>
<dbReference type="PROSITE" id="PS50011">
    <property type="entry name" value="PROTEIN_KINASE_DOM"/>
    <property type="match status" value="1"/>
</dbReference>
<name>A0A0R3T320_RODNA</name>
<dbReference type="AlphaFoldDB" id="A0A0R3T320"/>
<feature type="domain" description="Protein kinase" evidence="2">
    <location>
        <begin position="180"/>
        <end position="449"/>
    </location>
</feature>
<evidence type="ECO:0000313" key="4">
    <source>
        <dbReference type="Proteomes" id="UP000278807"/>
    </source>
</evidence>
<dbReference type="Gene3D" id="3.30.200.20">
    <property type="entry name" value="Phosphorylase Kinase, domain 1"/>
    <property type="match status" value="1"/>
</dbReference>
<dbReference type="GO" id="GO:0005524">
    <property type="term" value="F:ATP binding"/>
    <property type="evidence" value="ECO:0007669"/>
    <property type="project" value="InterPro"/>
</dbReference>
<proteinExistence type="predicted"/>
<dbReference type="SUPFAM" id="SSF56112">
    <property type="entry name" value="Protein kinase-like (PK-like)"/>
    <property type="match status" value="1"/>
</dbReference>
<dbReference type="InterPro" id="IPR053235">
    <property type="entry name" value="Ser_Thr_kinase"/>
</dbReference>
<accession>A0A0R3T320</accession>
<dbReference type="SMART" id="SM00220">
    <property type="entry name" value="S_TKc"/>
    <property type="match status" value="1"/>
</dbReference>
<dbReference type="GO" id="GO:0005737">
    <property type="term" value="C:cytoplasm"/>
    <property type="evidence" value="ECO:0007669"/>
    <property type="project" value="TreeGrafter"/>
</dbReference>
<sequence>MIDSFESPSRENGLNASGSYCRNSKIQDTSRFQELQNKVREGSVESKQYYDIRIDFAKKIDTSVSFVSTTSKRLKIGRTLFFDDSDESEEMAVEEEQVQVQSTPPNKLTSKSKLENLNKSNLANIVSYEVERAVEFGEYGIRPPRSSNFFADPENKPNPTETDPIYTLSSFSGSGFLQTYASIEQIFKSDSTTIYRARHRYESLFYAIKRVGYDVKLDEKYLPSIKMASNELQVLDILEHDNIVFFYTSWSEMGFTFLKLEYCVGGSLDDYLLRKNRLLKPCTAASIIEQIGCSLDYMFSQHRFIHGNICARSILIQIPHRDIRSLQNSANLLIDAGTRCHNRLARDIVKDVTFKLSSFGSAKKASQDIPELEARKPDIIGLAKFIISNADFRSGGLVNFVRPNNLPLFQVLDVKLKERGFTANAVMDYLHQYASHPEKFVEPEAMDTS</sequence>
<keyword evidence="4" id="KW-1185">Reference proteome</keyword>
<evidence type="ECO:0000259" key="2">
    <source>
        <dbReference type="PROSITE" id="PS50011"/>
    </source>
</evidence>
<dbReference type="InterPro" id="IPR000719">
    <property type="entry name" value="Prot_kinase_dom"/>
</dbReference>
<organism evidence="5">
    <name type="scientific">Rodentolepis nana</name>
    <name type="common">Dwarf tapeworm</name>
    <name type="synonym">Hymenolepis nana</name>
    <dbReference type="NCBI Taxonomy" id="102285"/>
    <lineage>
        <taxon>Eukaryota</taxon>
        <taxon>Metazoa</taxon>
        <taxon>Spiralia</taxon>
        <taxon>Lophotrochozoa</taxon>
        <taxon>Platyhelminthes</taxon>
        <taxon>Cestoda</taxon>
        <taxon>Eucestoda</taxon>
        <taxon>Cyclophyllidea</taxon>
        <taxon>Hymenolepididae</taxon>
        <taxon>Rodentolepis</taxon>
    </lineage>
</organism>
<evidence type="ECO:0000313" key="5">
    <source>
        <dbReference type="WBParaSite" id="HNAJ_0000137601-mRNA-1"/>
    </source>
</evidence>
<dbReference type="STRING" id="102285.A0A0R3T320"/>
<dbReference type="Pfam" id="PF00069">
    <property type="entry name" value="Pkinase"/>
    <property type="match status" value="1"/>
</dbReference>
<dbReference type="WBParaSite" id="HNAJ_0000137601-mRNA-1">
    <property type="protein sequence ID" value="HNAJ_0000137601-mRNA-1"/>
    <property type="gene ID" value="HNAJ_0000137601"/>
</dbReference>
<dbReference type="OrthoDB" id="5337378at2759"/>
<dbReference type="PANTHER" id="PTHR24361">
    <property type="entry name" value="MITOGEN-ACTIVATED KINASE KINASE KINASE"/>
    <property type="match status" value="1"/>
</dbReference>
<dbReference type="GO" id="GO:0004674">
    <property type="term" value="F:protein serine/threonine kinase activity"/>
    <property type="evidence" value="ECO:0007669"/>
    <property type="project" value="TreeGrafter"/>
</dbReference>
<dbReference type="InterPro" id="IPR011009">
    <property type="entry name" value="Kinase-like_dom_sf"/>
</dbReference>
<gene>
    <name evidence="3" type="ORF">HNAJ_LOCUS1375</name>
</gene>
<evidence type="ECO:0000256" key="1">
    <source>
        <dbReference type="SAM" id="MobiDB-lite"/>
    </source>
</evidence>
<protein>
    <submittedName>
        <fullName evidence="5">Protein kinase domain-containing protein</fullName>
    </submittedName>
</protein>
<reference evidence="5" key="1">
    <citation type="submission" date="2017-02" db="UniProtKB">
        <authorList>
            <consortium name="WormBaseParasite"/>
        </authorList>
    </citation>
    <scope>IDENTIFICATION</scope>
</reference>